<dbReference type="PANTHER" id="PTHR14226">
    <property type="entry name" value="NEUROPATHY TARGET ESTERASE/SWISS CHEESE D.MELANOGASTER"/>
    <property type="match status" value="1"/>
</dbReference>
<evidence type="ECO:0000256" key="4">
    <source>
        <dbReference type="PROSITE-ProRule" id="PRU01161"/>
    </source>
</evidence>
<evidence type="ECO:0000313" key="6">
    <source>
        <dbReference type="EMBL" id="CAA6801527.1"/>
    </source>
</evidence>
<dbReference type="EMBL" id="CACVAW010000005">
    <property type="protein sequence ID" value="CAA6801527.1"/>
    <property type="molecule type" value="Genomic_DNA"/>
</dbReference>
<feature type="active site" description="Proton acceptor" evidence="4">
    <location>
        <position position="158"/>
    </location>
</feature>
<dbReference type="InterPro" id="IPR016035">
    <property type="entry name" value="Acyl_Trfase/lysoPLipase"/>
</dbReference>
<keyword evidence="1 4" id="KW-0378">Hydrolase</keyword>
<evidence type="ECO:0000256" key="2">
    <source>
        <dbReference type="ARBA" id="ARBA00022963"/>
    </source>
</evidence>
<organism evidence="6">
    <name type="scientific">uncultured Campylobacterales bacterium</name>
    <dbReference type="NCBI Taxonomy" id="352960"/>
    <lineage>
        <taxon>Bacteria</taxon>
        <taxon>Pseudomonadati</taxon>
        <taxon>Campylobacterota</taxon>
        <taxon>Epsilonproteobacteria</taxon>
        <taxon>Campylobacterales</taxon>
        <taxon>environmental samples</taxon>
    </lineage>
</organism>
<dbReference type="AlphaFoldDB" id="A0A6S6S7U7"/>
<keyword evidence="2 4" id="KW-0442">Lipid degradation</keyword>
<dbReference type="GO" id="GO:0016787">
    <property type="term" value="F:hydrolase activity"/>
    <property type="evidence" value="ECO:0007669"/>
    <property type="project" value="UniProtKB-UniRule"/>
</dbReference>
<dbReference type="InterPro" id="IPR050301">
    <property type="entry name" value="NTE"/>
</dbReference>
<feature type="short sequence motif" description="GXGXXG" evidence="4">
    <location>
        <begin position="15"/>
        <end position="20"/>
    </location>
</feature>
<feature type="domain" description="PNPLA" evidence="5">
    <location>
        <begin position="11"/>
        <end position="171"/>
    </location>
</feature>
<evidence type="ECO:0000259" key="5">
    <source>
        <dbReference type="PROSITE" id="PS51635"/>
    </source>
</evidence>
<name>A0A6S6S7U7_9BACT</name>
<dbReference type="SUPFAM" id="SSF52151">
    <property type="entry name" value="FabD/lysophospholipase-like"/>
    <property type="match status" value="1"/>
</dbReference>
<feature type="active site" description="Nucleophile" evidence="4">
    <location>
        <position position="44"/>
    </location>
</feature>
<dbReference type="Gene3D" id="3.40.1090.10">
    <property type="entry name" value="Cytosolic phospholipase A2 catalytic domain"/>
    <property type="match status" value="1"/>
</dbReference>
<dbReference type="GO" id="GO:0016042">
    <property type="term" value="P:lipid catabolic process"/>
    <property type="evidence" value="ECO:0007669"/>
    <property type="project" value="UniProtKB-UniRule"/>
</dbReference>
<sequence length="258" mass="28873">MNKINYNNFSLVLSGGGALGIAHLGVISDLEAKSMVPSEIIGTSMGSIIGASLSIGMSEKDIYTLIEEFSNVFKWIRFSLRGNSIIKTAKIEKIFYSIFGNTKIKDTLIPLKIVATNLANGDAKIFDDDTRIVDALLCSMAIPGIFEEKSLDGSIFADGFISDNLGVKYTSFDDILAVDVLGRNSFDEELLKSSFKTKNVLNMFERSLRLLIYNQTRKSIEQLVNKSIYLIEPNTKDYKTFQFNRYKEIRNLGKNLIE</sequence>
<keyword evidence="3 4" id="KW-0443">Lipid metabolism</keyword>
<proteinExistence type="predicted"/>
<protein>
    <submittedName>
        <fullName evidence="6">Putative patatin-like phospholipase</fullName>
    </submittedName>
</protein>
<comment type="caution">
    <text evidence="4">Lacks conserved residue(s) required for the propagation of feature annotation.</text>
</comment>
<feature type="short sequence motif" description="GXSXG" evidence="4">
    <location>
        <begin position="42"/>
        <end position="46"/>
    </location>
</feature>
<reference evidence="6" key="1">
    <citation type="submission" date="2020-01" db="EMBL/GenBank/DDBJ databases">
        <authorList>
            <person name="Meier V. D."/>
            <person name="Meier V D."/>
        </authorList>
    </citation>
    <scope>NUCLEOTIDE SEQUENCE</scope>
    <source>
        <strain evidence="6">HLG_WM_MAG_12</strain>
    </source>
</reference>
<evidence type="ECO:0000256" key="3">
    <source>
        <dbReference type="ARBA" id="ARBA00023098"/>
    </source>
</evidence>
<gene>
    <name evidence="6" type="ORF">HELGO_WM11071</name>
</gene>
<accession>A0A6S6S7U7</accession>
<evidence type="ECO:0000256" key="1">
    <source>
        <dbReference type="ARBA" id="ARBA00022801"/>
    </source>
</evidence>
<dbReference type="PROSITE" id="PS51635">
    <property type="entry name" value="PNPLA"/>
    <property type="match status" value="1"/>
</dbReference>
<dbReference type="Pfam" id="PF01734">
    <property type="entry name" value="Patatin"/>
    <property type="match status" value="1"/>
</dbReference>
<dbReference type="InterPro" id="IPR002641">
    <property type="entry name" value="PNPLA_dom"/>
</dbReference>
<dbReference type="PANTHER" id="PTHR14226:SF76">
    <property type="entry name" value="NTE FAMILY PROTEIN RSSA"/>
    <property type="match status" value="1"/>
</dbReference>